<dbReference type="CDD" id="cd01560">
    <property type="entry name" value="Thr-synth_2"/>
    <property type="match status" value="1"/>
</dbReference>
<name>A0A6S6RY56_9GAMM</name>
<feature type="modified residue" description="N6-(pyridoxal phosphate)lysine" evidence="6">
    <location>
        <position position="111"/>
    </location>
</feature>
<evidence type="ECO:0000256" key="6">
    <source>
        <dbReference type="PIRSR" id="PIRSR604450-51"/>
    </source>
</evidence>
<comment type="caution">
    <text evidence="9">The sequence shown here is derived from an EMBL/GenBank/DDBJ whole genome shotgun (WGS) entry which is preliminary data.</text>
</comment>
<dbReference type="PANTHER" id="PTHR42690:SF1">
    <property type="entry name" value="THREONINE SYNTHASE-LIKE 2"/>
    <property type="match status" value="1"/>
</dbReference>
<sequence length="462" mass="52436">MRYISTRGLAPVLSFEETVLTGLASDGGLYLPERIPKLSHKELIELNNCSYADSAYRIMRLFIDDIEEKPLKDLIKKSYTRFCNDSIVPIKQISNNHFLLDLFTGPTFAFKDIALQLMGNLIDYLLKKRCEKAVIMGATSGDTGSAAISGFCDCKNLDIFILHPHNMISDIQRRQMTTIKKDNIHNIAIKGTFDDAQAIVKESFNKRGFFFKGRRLIAINSINWARILAQTVYYIVSAISVGAPYREISFTVPSANFGNIFAGYIAYKMGLPIKQLVVASNVNNILHRIIEYNDFSRRQLINTIAPAMDIVVSSNFERLLFYAYEKDSNAIKHLFDKFHKEHYAIIDKKPLNKIRNLFYSTSVHDKTILSIISQIYKRNGIVVDPHTAIGLMAAERCNNSPEIPMITLATAHPAKFYDTIIKAGIELQMPNSLKELLQKEERYCILPATINKVHSYMISVCH</sequence>
<dbReference type="GO" id="GO:0004795">
    <property type="term" value="F:threonine synthase activity"/>
    <property type="evidence" value="ECO:0007669"/>
    <property type="project" value="UniProtKB-UniRule"/>
</dbReference>
<evidence type="ECO:0000256" key="3">
    <source>
        <dbReference type="ARBA" id="ARBA00022898"/>
    </source>
</evidence>
<dbReference type="Proteomes" id="UP000560980">
    <property type="component" value="Unassembled WGS sequence"/>
</dbReference>
<feature type="domain" description="Threonine synthase N-terminal" evidence="8">
    <location>
        <begin position="2"/>
        <end position="79"/>
    </location>
</feature>
<dbReference type="SUPFAM" id="SSF53686">
    <property type="entry name" value="Tryptophan synthase beta subunit-like PLP-dependent enzymes"/>
    <property type="match status" value="1"/>
</dbReference>
<dbReference type="Pfam" id="PF24857">
    <property type="entry name" value="THR4_C"/>
    <property type="match status" value="1"/>
</dbReference>
<dbReference type="InterPro" id="IPR029144">
    <property type="entry name" value="Thr_synth_N"/>
</dbReference>
<dbReference type="InterPro" id="IPR051166">
    <property type="entry name" value="Threonine_Synthase"/>
</dbReference>
<protein>
    <recommendedName>
        <fullName evidence="5">Threonine synthase</fullName>
        <ecNumber evidence="5">4.2.3.1</ecNumber>
    </recommendedName>
</protein>
<reference evidence="9 10" key="1">
    <citation type="submission" date="2019-12" db="EMBL/GenBank/DDBJ databases">
        <authorList>
            <person name="Santos-Garcia D."/>
            <person name="Santos-Garcia D."/>
            <person name="Santos-Garcia D."/>
        </authorList>
    </citation>
    <scope>NUCLEOTIDE SEQUENCE [LARGE SCALE GENOMIC DNA]</scope>
    <source>
        <strain evidence="9">SiSi</strain>
    </source>
</reference>
<evidence type="ECO:0000256" key="5">
    <source>
        <dbReference type="NCBIfam" id="TIGR00260"/>
    </source>
</evidence>
<dbReference type="InterPro" id="IPR004450">
    <property type="entry name" value="Thr_synthase-like"/>
</dbReference>
<dbReference type="AlphaFoldDB" id="A0A6S6RY56"/>
<dbReference type="GO" id="GO:0009088">
    <property type="term" value="P:threonine biosynthetic process"/>
    <property type="evidence" value="ECO:0007669"/>
    <property type="project" value="UniProtKB-UniRule"/>
</dbReference>
<evidence type="ECO:0000259" key="8">
    <source>
        <dbReference type="Pfam" id="PF14821"/>
    </source>
</evidence>
<evidence type="ECO:0000313" key="10">
    <source>
        <dbReference type="Proteomes" id="UP000560980"/>
    </source>
</evidence>
<proteinExistence type="inferred from homology"/>
<evidence type="ECO:0000256" key="1">
    <source>
        <dbReference type="ARBA" id="ARBA00001933"/>
    </source>
</evidence>
<dbReference type="EC" id="4.2.3.1" evidence="5"/>
<evidence type="ECO:0000256" key="4">
    <source>
        <dbReference type="ARBA" id="ARBA00023239"/>
    </source>
</evidence>
<feature type="domain" description="Tryptophan synthase beta chain-like PALP" evidence="7">
    <location>
        <begin position="98"/>
        <end position="315"/>
    </location>
</feature>
<evidence type="ECO:0000259" key="7">
    <source>
        <dbReference type="Pfam" id="PF00291"/>
    </source>
</evidence>
<dbReference type="Pfam" id="PF00291">
    <property type="entry name" value="PALP"/>
    <property type="match status" value="1"/>
</dbReference>
<dbReference type="Gene3D" id="3.90.1380.10">
    <property type="entry name" value="Threonine synthase, N-terminal domain"/>
    <property type="match status" value="1"/>
</dbReference>
<gene>
    <name evidence="9" type="primary">thrC</name>
    <name evidence="9" type="ORF">SISI_0078</name>
</gene>
<dbReference type="InterPro" id="IPR037158">
    <property type="entry name" value="Thr_synth_N_sf"/>
</dbReference>
<dbReference type="InterPro" id="IPR001926">
    <property type="entry name" value="TrpB-like_PALP"/>
</dbReference>
<comment type="similarity">
    <text evidence="2">Belongs to the threonine synthase family.</text>
</comment>
<accession>A0A6S6RY56</accession>
<evidence type="ECO:0000256" key="2">
    <source>
        <dbReference type="ARBA" id="ARBA00005517"/>
    </source>
</evidence>
<comment type="cofactor">
    <cofactor evidence="1 6">
        <name>pyridoxal 5'-phosphate</name>
        <dbReference type="ChEBI" id="CHEBI:597326"/>
    </cofactor>
</comment>
<dbReference type="InterPro" id="IPR036052">
    <property type="entry name" value="TrpB-like_PALP_sf"/>
</dbReference>
<dbReference type="PANTHER" id="PTHR42690">
    <property type="entry name" value="THREONINE SYNTHASE FAMILY MEMBER"/>
    <property type="match status" value="1"/>
</dbReference>
<keyword evidence="3 6" id="KW-0663">Pyridoxal phosphate</keyword>
<dbReference type="EMBL" id="CACTJB010000001">
    <property type="protein sequence ID" value="CAA3704683.1"/>
    <property type="molecule type" value="Genomic_DNA"/>
</dbReference>
<evidence type="ECO:0000313" key="9">
    <source>
        <dbReference type="EMBL" id="CAA3704683.1"/>
    </source>
</evidence>
<dbReference type="RefSeq" id="WP_183042874.1">
    <property type="nucleotide sequence ID" value="NZ_CACTJB010000001.1"/>
</dbReference>
<dbReference type="Pfam" id="PF14821">
    <property type="entry name" value="Thr_synth_N"/>
    <property type="match status" value="1"/>
</dbReference>
<keyword evidence="4 9" id="KW-0456">Lyase</keyword>
<dbReference type="NCBIfam" id="TIGR00260">
    <property type="entry name" value="thrC"/>
    <property type="match status" value="1"/>
</dbReference>
<organism evidence="9 10">
    <name type="scientific">Candidatus Portiera aleyrodidarum</name>
    <name type="common">primary endosymbiont of Bemisia tabaci</name>
    <dbReference type="NCBI Taxonomy" id="91844"/>
    <lineage>
        <taxon>Bacteria</taxon>
        <taxon>Pseudomonadati</taxon>
        <taxon>Pseudomonadota</taxon>
        <taxon>Gammaproteobacteria</taxon>
        <taxon>Candidatus Johnevansiales</taxon>
        <taxon>Candidatus Johnevansiaceae</taxon>
        <taxon>Candidatus Portiera</taxon>
    </lineage>
</organism>
<dbReference type="Gene3D" id="3.40.50.1100">
    <property type="match status" value="2"/>
</dbReference>